<dbReference type="EMBL" id="CP073767">
    <property type="protein sequence ID" value="UWZ52737.1"/>
    <property type="molecule type" value="Genomic_DNA"/>
</dbReference>
<evidence type="ECO:0000313" key="3">
    <source>
        <dbReference type="Proteomes" id="UP001058003"/>
    </source>
</evidence>
<accession>A0A9Q9MKD3</accession>
<name>A0A9Q9MKD3_9ACTN</name>
<evidence type="ECO:0000313" key="2">
    <source>
        <dbReference type="EMBL" id="UWZ52737.1"/>
    </source>
</evidence>
<dbReference type="RefSeq" id="WP_033359481.1">
    <property type="nucleotide sequence ID" value="NZ_CP073767.1"/>
</dbReference>
<keyword evidence="1" id="KW-1133">Transmembrane helix</keyword>
<dbReference type="Proteomes" id="UP001058003">
    <property type="component" value="Chromosome"/>
</dbReference>
<dbReference type="AlphaFoldDB" id="A0A9Q9MKD3"/>
<proteinExistence type="predicted"/>
<keyword evidence="1" id="KW-0812">Transmembrane</keyword>
<feature type="transmembrane region" description="Helical" evidence="1">
    <location>
        <begin position="124"/>
        <end position="144"/>
    </location>
</feature>
<protein>
    <submittedName>
        <fullName evidence="2">Uncharacterized protein</fullName>
    </submittedName>
</protein>
<organism evidence="2 3">
    <name type="scientific">Dactylosporangium aurantiacum</name>
    <dbReference type="NCBI Taxonomy" id="35754"/>
    <lineage>
        <taxon>Bacteria</taxon>
        <taxon>Bacillati</taxon>
        <taxon>Actinomycetota</taxon>
        <taxon>Actinomycetes</taxon>
        <taxon>Micromonosporales</taxon>
        <taxon>Micromonosporaceae</taxon>
        <taxon>Dactylosporangium</taxon>
    </lineage>
</organism>
<sequence>MTRTLLQVSADLTQLAPGSSPGERAVRHLATLLKRADCSDLVGMDLAAVYPPPVVLPEHTGTLRHVVSVLELARDVLIFVPVIYTWWKLAQALQAYRRYDGTENFLLAWQQGFGERTDPLSGSAVVVATVVLAVILLTVAAHVARGRYEAAVQDRQQRLAALLAEARMLLARSLLAGAPDVSRVDLAAIGASITTSAQALQTALRRTSADITAAVNTSPGSKLREMFEQWTAAANELRTLGTRLQSTQEVVKELRSTQKALSGMAQNIGTETSRLLAALETERTLSRQEAHTHHKLAAEVGKSTELLGESLKGLNERAAQFNELILRLAFIVERIDTEDIEVSPTGGPHL</sequence>
<keyword evidence="3" id="KW-1185">Reference proteome</keyword>
<reference evidence="2" key="1">
    <citation type="submission" date="2021-04" db="EMBL/GenBank/DDBJ databases">
        <title>Dactylosporangium aurantiacum NRRL B-8018 full assembly.</title>
        <authorList>
            <person name="Hartkoorn R.C."/>
            <person name="Beaudoing E."/>
            <person name="Hot D."/>
        </authorList>
    </citation>
    <scope>NUCLEOTIDE SEQUENCE</scope>
    <source>
        <strain evidence="2">NRRL B-8018</strain>
    </source>
</reference>
<dbReference type="OrthoDB" id="3435720at2"/>
<gene>
    <name evidence="2" type="ORF">Daura_39905</name>
</gene>
<keyword evidence="1" id="KW-0472">Membrane</keyword>
<evidence type="ECO:0000256" key="1">
    <source>
        <dbReference type="SAM" id="Phobius"/>
    </source>
</evidence>
<dbReference type="KEGG" id="daur:Daura_39905"/>